<proteinExistence type="predicted"/>
<protein>
    <submittedName>
        <fullName evidence="2">Glycosyltransferase</fullName>
    </submittedName>
</protein>
<feature type="domain" description="Glycosyltransferase 2-like" evidence="1">
    <location>
        <begin position="6"/>
        <end position="176"/>
    </location>
</feature>
<evidence type="ECO:0000259" key="1">
    <source>
        <dbReference type="Pfam" id="PF00535"/>
    </source>
</evidence>
<keyword evidence="3" id="KW-1185">Reference proteome</keyword>
<dbReference type="Proteomes" id="UP001203761">
    <property type="component" value="Unassembled WGS sequence"/>
</dbReference>
<comment type="caution">
    <text evidence="2">The sequence shown here is derived from an EMBL/GenBank/DDBJ whole genome shotgun (WGS) entry which is preliminary data.</text>
</comment>
<dbReference type="CDD" id="cd00761">
    <property type="entry name" value="Glyco_tranf_GTA_type"/>
    <property type="match status" value="1"/>
</dbReference>
<accession>A0ABT0QXP5</accession>
<dbReference type="InterPro" id="IPR001173">
    <property type="entry name" value="Glyco_trans_2-like"/>
</dbReference>
<dbReference type="PANTHER" id="PTHR22916">
    <property type="entry name" value="GLYCOSYLTRANSFERASE"/>
    <property type="match status" value="1"/>
</dbReference>
<sequence>MNPRVSVVVPAYNNGDVIEQTLRSILDQTFQDFELIVSDHASSDGTWEAMQKFADDPRVRLERTEAGGGARRNWNRVSQLATGELIKLVCGDDLIHPTMLEEQVGAMDAAGERAVLVASQRDLIDARGEVFVKARGLGRLDGVVPGAKALRATVRSGGNLFGEPACVLMRRDALEKAGWWQDLAYYIDAGSYAHVLVQGDMVALRRSLASFRVSTSQWSVRLMRSQAKEAAEFHRLARALAPETISAADVRLGDVRAQILALQRRAAYLVLGRRMSALPSTD</sequence>
<dbReference type="Pfam" id="PF00535">
    <property type="entry name" value="Glycos_transf_2"/>
    <property type="match status" value="1"/>
</dbReference>
<reference evidence="2" key="1">
    <citation type="submission" date="2022-02" db="EMBL/GenBank/DDBJ databases">
        <authorList>
            <person name="Lee M."/>
            <person name="Kim S.-J."/>
            <person name="Jung M.-Y."/>
        </authorList>
    </citation>
    <scope>NUCLEOTIDE SEQUENCE</scope>
    <source>
        <strain evidence="2">JHP9</strain>
    </source>
</reference>
<dbReference type="EMBL" id="JAKNCJ010000001">
    <property type="protein sequence ID" value="MCL6422457.1"/>
    <property type="molecule type" value="Genomic_DNA"/>
</dbReference>
<dbReference type="PANTHER" id="PTHR22916:SF56">
    <property type="entry name" value="GLYCOSYL TRANSFERASE"/>
    <property type="match status" value="1"/>
</dbReference>
<name>A0ABT0QXP5_9MICO</name>
<evidence type="ECO:0000313" key="3">
    <source>
        <dbReference type="Proteomes" id="UP001203761"/>
    </source>
</evidence>
<dbReference type="RefSeq" id="WP_249736556.1">
    <property type="nucleotide sequence ID" value="NZ_JAKNCJ010000001.1"/>
</dbReference>
<organism evidence="2 3">
    <name type="scientific">Brachybacterium equifaecis</name>
    <dbReference type="NCBI Taxonomy" id="2910770"/>
    <lineage>
        <taxon>Bacteria</taxon>
        <taxon>Bacillati</taxon>
        <taxon>Actinomycetota</taxon>
        <taxon>Actinomycetes</taxon>
        <taxon>Micrococcales</taxon>
        <taxon>Dermabacteraceae</taxon>
        <taxon>Brachybacterium</taxon>
    </lineage>
</organism>
<gene>
    <name evidence="2" type="ORF">Bequi_03500</name>
</gene>
<dbReference type="Gene3D" id="3.90.550.10">
    <property type="entry name" value="Spore Coat Polysaccharide Biosynthesis Protein SpsA, Chain A"/>
    <property type="match status" value="1"/>
</dbReference>
<dbReference type="InterPro" id="IPR029044">
    <property type="entry name" value="Nucleotide-diphossugar_trans"/>
</dbReference>
<dbReference type="SUPFAM" id="SSF53448">
    <property type="entry name" value="Nucleotide-diphospho-sugar transferases"/>
    <property type="match status" value="1"/>
</dbReference>
<evidence type="ECO:0000313" key="2">
    <source>
        <dbReference type="EMBL" id="MCL6422457.1"/>
    </source>
</evidence>